<evidence type="ECO:0000313" key="2">
    <source>
        <dbReference type="EMBL" id="KRL09986.1"/>
    </source>
</evidence>
<protein>
    <submittedName>
        <fullName evidence="2">Uncharacterized protein</fullName>
    </submittedName>
</protein>
<reference evidence="2 3" key="1">
    <citation type="journal article" date="2015" name="Genome Announc.">
        <title>Expanding the biotechnology potential of lactobacilli through comparative genomics of 213 strains and associated genera.</title>
        <authorList>
            <person name="Sun Z."/>
            <person name="Harris H.M."/>
            <person name="McCann A."/>
            <person name="Guo C."/>
            <person name="Argimon S."/>
            <person name="Zhang W."/>
            <person name="Yang X."/>
            <person name="Jeffery I.B."/>
            <person name="Cooney J.C."/>
            <person name="Kagawa T.F."/>
            <person name="Liu W."/>
            <person name="Song Y."/>
            <person name="Salvetti E."/>
            <person name="Wrobel A."/>
            <person name="Rasinkangas P."/>
            <person name="Parkhill J."/>
            <person name="Rea M.C."/>
            <person name="O'Sullivan O."/>
            <person name="Ritari J."/>
            <person name="Douillard F.P."/>
            <person name="Paul Ross R."/>
            <person name="Yang R."/>
            <person name="Briner A.E."/>
            <person name="Felis G.E."/>
            <person name="de Vos W.M."/>
            <person name="Barrangou R."/>
            <person name="Klaenhammer T.R."/>
            <person name="Caufield P.W."/>
            <person name="Cui Y."/>
            <person name="Zhang H."/>
            <person name="O'Toole P.W."/>
        </authorList>
    </citation>
    <scope>NUCLEOTIDE SEQUENCE [LARGE SCALE GENOMIC DNA]</scope>
    <source>
        <strain evidence="2 3">DSM 12744</strain>
    </source>
</reference>
<feature type="transmembrane region" description="Helical" evidence="1">
    <location>
        <begin position="20"/>
        <end position="48"/>
    </location>
</feature>
<accession>A0A0R1MXS6</accession>
<dbReference type="PATRIC" id="fig|1423792.3.peg.1051"/>
<dbReference type="STRING" id="1423792.FD09_GL001029"/>
<dbReference type="AlphaFoldDB" id="A0A0R1MXS6"/>
<gene>
    <name evidence="2" type="ORF">FD09_GL001029</name>
</gene>
<keyword evidence="1" id="KW-0472">Membrane</keyword>
<evidence type="ECO:0000313" key="3">
    <source>
        <dbReference type="Proteomes" id="UP000051330"/>
    </source>
</evidence>
<keyword evidence="1" id="KW-1133">Transmembrane helix</keyword>
<organism evidence="2 3">
    <name type="scientific">Schleiferilactobacillus perolens DSM 12744</name>
    <dbReference type="NCBI Taxonomy" id="1423792"/>
    <lineage>
        <taxon>Bacteria</taxon>
        <taxon>Bacillati</taxon>
        <taxon>Bacillota</taxon>
        <taxon>Bacilli</taxon>
        <taxon>Lactobacillales</taxon>
        <taxon>Lactobacillaceae</taxon>
        <taxon>Schleiferilactobacillus</taxon>
    </lineage>
</organism>
<feature type="transmembrane region" description="Helical" evidence="1">
    <location>
        <begin position="132"/>
        <end position="154"/>
    </location>
</feature>
<keyword evidence="1" id="KW-0812">Transmembrane</keyword>
<sequence length="164" mass="18480">MLAVLTSPLISTLGGYPRNLSLLIALILTNGLSYGFNILYILLLTYHVTFYLHIDTLVVPRIGSEAYRWAYLGTLMTDAITFGLGLYAVEFAFFGVGVIPLQTILLFCLANLLMYVMLGLLMFFLTYRIGPFIIAAGCILIEMSIHTFLVVPWINRYLYTLGYR</sequence>
<comment type="caution">
    <text evidence="2">The sequence shown here is derived from an EMBL/GenBank/DDBJ whole genome shotgun (WGS) entry which is preliminary data.</text>
</comment>
<proteinExistence type="predicted"/>
<name>A0A0R1MXS6_9LACO</name>
<feature type="transmembrane region" description="Helical" evidence="1">
    <location>
        <begin position="101"/>
        <end position="125"/>
    </location>
</feature>
<dbReference type="EMBL" id="AZEC01000016">
    <property type="protein sequence ID" value="KRL09986.1"/>
    <property type="molecule type" value="Genomic_DNA"/>
</dbReference>
<evidence type="ECO:0000256" key="1">
    <source>
        <dbReference type="SAM" id="Phobius"/>
    </source>
</evidence>
<dbReference type="Proteomes" id="UP000051330">
    <property type="component" value="Unassembled WGS sequence"/>
</dbReference>
<feature type="transmembrane region" description="Helical" evidence="1">
    <location>
        <begin position="69"/>
        <end position="89"/>
    </location>
</feature>
<keyword evidence="3" id="KW-1185">Reference proteome</keyword>